<evidence type="ECO:0008006" key="4">
    <source>
        <dbReference type="Google" id="ProtNLM"/>
    </source>
</evidence>
<keyword evidence="3" id="KW-1185">Reference proteome</keyword>
<gene>
    <name evidence="2" type="ORF">M0R45_034261</name>
</gene>
<protein>
    <recommendedName>
        <fullName evidence="4">Hexosyltransferase</fullName>
    </recommendedName>
</protein>
<evidence type="ECO:0000313" key="2">
    <source>
        <dbReference type="EMBL" id="KAK9910293.1"/>
    </source>
</evidence>
<comment type="caution">
    <text evidence="2">The sequence shown here is derived from an EMBL/GenBank/DDBJ whole genome shotgun (WGS) entry which is preliminary data.</text>
</comment>
<dbReference type="EMBL" id="JBEDUW010000007">
    <property type="protein sequence ID" value="KAK9910293.1"/>
    <property type="molecule type" value="Genomic_DNA"/>
</dbReference>
<feature type="region of interest" description="Disordered" evidence="1">
    <location>
        <begin position="1"/>
        <end position="27"/>
    </location>
</feature>
<dbReference type="AlphaFoldDB" id="A0AAW1VSM2"/>
<proteinExistence type="predicted"/>
<organism evidence="2 3">
    <name type="scientific">Rubus argutus</name>
    <name type="common">Southern blackberry</name>
    <dbReference type="NCBI Taxonomy" id="59490"/>
    <lineage>
        <taxon>Eukaryota</taxon>
        <taxon>Viridiplantae</taxon>
        <taxon>Streptophyta</taxon>
        <taxon>Embryophyta</taxon>
        <taxon>Tracheophyta</taxon>
        <taxon>Spermatophyta</taxon>
        <taxon>Magnoliopsida</taxon>
        <taxon>eudicotyledons</taxon>
        <taxon>Gunneridae</taxon>
        <taxon>Pentapetalae</taxon>
        <taxon>rosids</taxon>
        <taxon>fabids</taxon>
        <taxon>Rosales</taxon>
        <taxon>Rosaceae</taxon>
        <taxon>Rosoideae</taxon>
        <taxon>Rosoideae incertae sedis</taxon>
        <taxon>Rubus</taxon>
    </lineage>
</organism>
<evidence type="ECO:0000313" key="3">
    <source>
        <dbReference type="Proteomes" id="UP001457282"/>
    </source>
</evidence>
<reference evidence="2 3" key="1">
    <citation type="journal article" date="2023" name="G3 (Bethesda)">
        <title>A chromosome-length genome assembly and annotation of blackberry (Rubus argutus, cv. 'Hillquist').</title>
        <authorList>
            <person name="Bruna T."/>
            <person name="Aryal R."/>
            <person name="Dudchenko O."/>
            <person name="Sargent D.J."/>
            <person name="Mead D."/>
            <person name="Buti M."/>
            <person name="Cavallini A."/>
            <person name="Hytonen T."/>
            <person name="Andres J."/>
            <person name="Pham M."/>
            <person name="Weisz D."/>
            <person name="Mascagni F."/>
            <person name="Usai G."/>
            <person name="Natali L."/>
            <person name="Bassil N."/>
            <person name="Fernandez G.E."/>
            <person name="Lomsadze A."/>
            <person name="Armour M."/>
            <person name="Olukolu B."/>
            <person name="Poorten T."/>
            <person name="Britton C."/>
            <person name="Davik J."/>
            <person name="Ashrafi H."/>
            <person name="Aiden E.L."/>
            <person name="Borodovsky M."/>
            <person name="Worthington M."/>
        </authorList>
    </citation>
    <scope>NUCLEOTIDE SEQUENCE [LARGE SCALE GENOMIC DNA]</scope>
    <source>
        <strain evidence="2">PI 553951</strain>
    </source>
</reference>
<accession>A0AAW1VSM2</accession>
<evidence type="ECO:0000256" key="1">
    <source>
        <dbReference type="SAM" id="MobiDB-lite"/>
    </source>
</evidence>
<name>A0AAW1VSM2_RUBAR</name>
<sequence>MLPEVRDFQIEPPNRVPDSPDEAKMSSSMLLEDPHGVLDALDAYFLHPFGVDNIVVFSIYVVQKARRVDLVDMQKWDKESDCSILEYSSIRKNRGTLEQHWQSLHAGLFGELRI</sequence>
<dbReference type="Proteomes" id="UP001457282">
    <property type="component" value="Unassembled WGS sequence"/>
</dbReference>